<evidence type="ECO:0000313" key="4">
    <source>
        <dbReference type="EMBL" id="SFC23336.1"/>
    </source>
</evidence>
<evidence type="ECO:0000313" key="5">
    <source>
        <dbReference type="Proteomes" id="UP000199207"/>
    </source>
</evidence>
<feature type="transmembrane region" description="Helical" evidence="2">
    <location>
        <begin position="455"/>
        <end position="474"/>
    </location>
</feature>
<proteinExistence type="predicted"/>
<dbReference type="AlphaFoldDB" id="A0A1I1HHP5"/>
<gene>
    <name evidence="4" type="ORF">SAMN05421773_102386</name>
</gene>
<feature type="region of interest" description="Disordered" evidence="1">
    <location>
        <begin position="349"/>
        <end position="446"/>
    </location>
</feature>
<keyword evidence="2" id="KW-0472">Membrane</keyword>
<dbReference type="Gene3D" id="2.60.40.10">
    <property type="entry name" value="Immunoglobulins"/>
    <property type="match status" value="1"/>
</dbReference>
<evidence type="ECO:0000256" key="1">
    <source>
        <dbReference type="SAM" id="MobiDB-lite"/>
    </source>
</evidence>
<sequence length="492" mass="49648">MRTTRKRARLALLTILATLLGSAAVVLGSTGTAHAALAGDFVPAETEGSTTASPMFSSATVSQPCPADYRSGLVVLVVIDGSEYSLSGVIRDGAPYDEPFTFSITTGDRSLKSRLDARSAGDGTYEIRVRCWPDTGVAVDAAQHFAFQVQVSGESWTLVREEPEETQVALSVEPAGHSVIAKEATLTATVTPAAAEGHVRFQFGAQVVAAAVPVTNGTATTTYTAPENPTTGEFRAVFTPSDPGAYGAATSDPVPYAVVDETSVTVRDEDENVLPEESVLEAGQSLLVSAEGFYRNEAVRITLADSEAAFPEATADGSGAVNLHRIGLPGDLADGDHTLRVTGATSGITIGYPFTIGEGNGTEGGQNEGSTEGETEGSTEGETEGGENEGSTEGETEGGEAQGSTEGDSGGGLGGAAGALGGVSGGDTGLSGGSASGGPTPHGGGGPLANTGADIMGFAFLGLLMAGAGVVLVVRARRLNRPLLSFGTARQG</sequence>
<organism evidence="4 5">
    <name type="scientific">Streptomyces aidingensis</name>
    <dbReference type="NCBI Taxonomy" id="910347"/>
    <lineage>
        <taxon>Bacteria</taxon>
        <taxon>Bacillati</taxon>
        <taxon>Actinomycetota</taxon>
        <taxon>Actinomycetes</taxon>
        <taxon>Kitasatosporales</taxon>
        <taxon>Streptomycetaceae</taxon>
        <taxon>Streptomyces</taxon>
    </lineage>
</organism>
<name>A0A1I1HHP5_9ACTN</name>
<feature type="compositionally biased region" description="Gly residues" evidence="1">
    <location>
        <begin position="358"/>
        <end position="367"/>
    </location>
</feature>
<feature type="compositionally biased region" description="Gly residues" evidence="1">
    <location>
        <begin position="408"/>
        <end position="446"/>
    </location>
</feature>
<accession>A0A1I1HHP5</accession>
<keyword evidence="2" id="KW-0812">Transmembrane</keyword>
<evidence type="ECO:0008006" key="6">
    <source>
        <dbReference type="Google" id="ProtNLM"/>
    </source>
</evidence>
<keyword evidence="5" id="KW-1185">Reference proteome</keyword>
<evidence type="ECO:0000256" key="2">
    <source>
        <dbReference type="SAM" id="Phobius"/>
    </source>
</evidence>
<feature type="compositionally biased region" description="Acidic residues" evidence="1">
    <location>
        <begin position="371"/>
        <end position="398"/>
    </location>
</feature>
<dbReference type="Proteomes" id="UP000199207">
    <property type="component" value="Unassembled WGS sequence"/>
</dbReference>
<reference evidence="4 5" key="1">
    <citation type="submission" date="2016-10" db="EMBL/GenBank/DDBJ databases">
        <authorList>
            <person name="de Groot N.N."/>
        </authorList>
    </citation>
    <scope>NUCLEOTIDE SEQUENCE [LARGE SCALE GENOMIC DNA]</scope>
    <source>
        <strain evidence="4 5">CGMCC 4.5739</strain>
    </source>
</reference>
<dbReference type="GO" id="GO:0005975">
    <property type="term" value="P:carbohydrate metabolic process"/>
    <property type="evidence" value="ECO:0007669"/>
    <property type="project" value="UniProtKB-ARBA"/>
</dbReference>
<keyword evidence="3" id="KW-0732">Signal</keyword>
<keyword evidence="2" id="KW-1133">Transmembrane helix</keyword>
<feature type="chain" id="PRO_5011669732" description="LPXTG-motif cell wall anchor domain-containing protein" evidence="3">
    <location>
        <begin position="36"/>
        <end position="492"/>
    </location>
</feature>
<dbReference type="EMBL" id="FOLM01000002">
    <property type="protein sequence ID" value="SFC23336.1"/>
    <property type="molecule type" value="Genomic_DNA"/>
</dbReference>
<dbReference type="STRING" id="910347.SAMN05421773_102386"/>
<evidence type="ECO:0000256" key="3">
    <source>
        <dbReference type="SAM" id="SignalP"/>
    </source>
</evidence>
<protein>
    <recommendedName>
        <fullName evidence="6">LPXTG-motif cell wall anchor domain-containing protein</fullName>
    </recommendedName>
</protein>
<feature type="signal peptide" evidence="3">
    <location>
        <begin position="1"/>
        <end position="35"/>
    </location>
</feature>
<dbReference type="OrthoDB" id="4135510at2"/>
<dbReference type="InterPro" id="IPR013783">
    <property type="entry name" value="Ig-like_fold"/>
</dbReference>
<dbReference type="RefSeq" id="WP_093837673.1">
    <property type="nucleotide sequence ID" value="NZ_FOLM01000002.1"/>
</dbReference>